<dbReference type="Pfam" id="PF00313">
    <property type="entry name" value="CSD"/>
    <property type="match status" value="1"/>
</dbReference>
<organism evidence="2 3">
    <name type="scientific">Azohydromonas lata</name>
    <dbReference type="NCBI Taxonomy" id="45677"/>
    <lineage>
        <taxon>Bacteria</taxon>
        <taxon>Pseudomonadati</taxon>
        <taxon>Pseudomonadota</taxon>
        <taxon>Betaproteobacteria</taxon>
        <taxon>Burkholderiales</taxon>
        <taxon>Sphaerotilaceae</taxon>
        <taxon>Azohydromonas</taxon>
    </lineage>
</organism>
<dbReference type="EMBL" id="JAXOJX010000024">
    <property type="protein sequence ID" value="MDZ5457925.1"/>
    <property type="molecule type" value="Genomic_DNA"/>
</dbReference>
<sequence length="106" mass="11576">VDGLFHRPEYRPSSIPSPLTTTIGVLTAPPEVGSTQQGHILNLRDTYGFIQLDAGGDNIFFPFSSLAPGEAQRLQIGMRVSYEYSRGERGPIAPRVWILPGQILPA</sequence>
<protein>
    <submittedName>
        <fullName evidence="2">Cold shock domain-containing protein</fullName>
    </submittedName>
</protein>
<evidence type="ECO:0000313" key="3">
    <source>
        <dbReference type="Proteomes" id="UP001293718"/>
    </source>
</evidence>
<dbReference type="Proteomes" id="UP001293718">
    <property type="component" value="Unassembled WGS sequence"/>
</dbReference>
<feature type="domain" description="CSD" evidence="1">
    <location>
        <begin position="35"/>
        <end position="98"/>
    </location>
</feature>
<keyword evidence="3" id="KW-1185">Reference proteome</keyword>
<dbReference type="RefSeq" id="WP_322466104.1">
    <property type="nucleotide sequence ID" value="NZ_JAXOJX010000024.1"/>
</dbReference>
<gene>
    <name evidence="2" type="ORF">SM757_15205</name>
</gene>
<dbReference type="InterPro" id="IPR002059">
    <property type="entry name" value="CSP_DNA-bd"/>
</dbReference>
<dbReference type="Gene3D" id="2.40.50.140">
    <property type="entry name" value="Nucleic acid-binding proteins"/>
    <property type="match status" value="1"/>
</dbReference>
<proteinExistence type="predicted"/>
<evidence type="ECO:0000259" key="1">
    <source>
        <dbReference type="PROSITE" id="PS51857"/>
    </source>
</evidence>
<comment type="caution">
    <text evidence="2">The sequence shown here is derived from an EMBL/GenBank/DDBJ whole genome shotgun (WGS) entry which is preliminary data.</text>
</comment>
<accession>A0ABU5IHD2</accession>
<reference evidence="2 3" key="1">
    <citation type="submission" date="2023-11" db="EMBL/GenBank/DDBJ databases">
        <title>Draft genome of Azohydromonas lata strain H1 (DSM1123), a polyhydroxyalkanoate producer.</title>
        <authorList>
            <person name="Traversa D."/>
            <person name="D'Addabbo P."/>
            <person name="Pazzani C."/>
            <person name="Manzari C."/>
            <person name="Chiara M."/>
            <person name="Scrascia M."/>
        </authorList>
    </citation>
    <scope>NUCLEOTIDE SEQUENCE [LARGE SCALE GENOMIC DNA]</scope>
    <source>
        <strain evidence="2 3">H1</strain>
    </source>
</reference>
<name>A0ABU5IHD2_9BURK</name>
<dbReference type="PROSITE" id="PS51857">
    <property type="entry name" value="CSD_2"/>
    <property type="match status" value="1"/>
</dbReference>
<dbReference type="InterPro" id="IPR012340">
    <property type="entry name" value="NA-bd_OB-fold"/>
</dbReference>
<feature type="non-terminal residue" evidence="2">
    <location>
        <position position="1"/>
    </location>
</feature>
<evidence type="ECO:0000313" key="2">
    <source>
        <dbReference type="EMBL" id="MDZ5457925.1"/>
    </source>
</evidence>
<dbReference type="SUPFAM" id="SSF50249">
    <property type="entry name" value="Nucleic acid-binding proteins"/>
    <property type="match status" value="1"/>
</dbReference>